<accession>A0AAD8A8S7</accession>
<reference evidence="1" key="1">
    <citation type="journal article" date="2023" name="IScience">
        <title>Live-bearing cockroach genome reveals convergent evolutionary mechanisms linked to viviparity in insects and beyond.</title>
        <authorList>
            <person name="Fouks B."/>
            <person name="Harrison M.C."/>
            <person name="Mikhailova A.A."/>
            <person name="Marchal E."/>
            <person name="English S."/>
            <person name="Carruthers M."/>
            <person name="Jennings E.C."/>
            <person name="Chiamaka E.L."/>
            <person name="Frigard R.A."/>
            <person name="Pippel M."/>
            <person name="Attardo G.M."/>
            <person name="Benoit J.B."/>
            <person name="Bornberg-Bauer E."/>
            <person name="Tobe S.S."/>
        </authorList>
    </citation>
    <scope>NUCLEOTIDE SEQUENCE</scope>
    <source>
        <strain evidence="1">Stay&amp;Tobe</strain>
    </source>
</reference>
<keyword evidence="2" id="KW-1185">Reference proteome</keyword>
<evidence type="ECO:0000313" key="1">
    <source>
        <dbReference type="EMBL" id="KAJ9594559.1"/>
    </source>
</evidence>
<dbReference type="Proteomes" id="UP001233999">
    <property type="component" value="Unassembled WGS sequence"/>
</dbReference>
<protein>
    <submittedName>
        <fullName evidence="1">Uncharacterized protein</fullName>
    </submittedName>
</protein>
<dbReference type="AlphaFoldDB" id="A0AAD8A8S7"/>
<name>A0AAD8A8S7_DIPPU</name>
<evidence type="ECO:0000313" key="2">
    <source>
        <dbReference type="Proteomes" id="UP001233999"/>
    </source>
</evidence>
<dbReference type="EMBL" id="JASPKZ010002970">
    <property type="protein sequence ID" value="KAJ9594559.1"/>
    <property type="molecule type" value="Genomic_DNA"/>
</dbReference>
<reference evidence="1" key="2">
    <citation type="submission" date="2023-05" db="EMBL/GenBank/DDBJ databases">
        <authorList>
            <person name="Fouks B."/>
        </authorList>
    </citation>
    <scope>NUCLEOTIDE SEQUENCE</scope>
    <source>
        <strain evidence="1">Stay&amp;Tobe</strain>
        <tissue evidence="1">Testes</tissue>
    </source>
</reference>
<comment type="caution">
    <text evidence="1">The sequence shown here is derived from an EMBL/GenBank/DDBJ whole genome shotgun (WGS) entry which is preliminary data.</text>
</comment>
<proteinExistence type="predicted"/>
<gene>
    <name evidence="1" type="ORF">L9F63_027459</name>
</gene>
<organism evidence="1 2">
    <name type="scientific">Diploptera punctata</name>
    <name type="common">Pacific beetle cockroach</name>
    <dbReference type="NCBI Taxonomy" id="6984"/>
    <lineage>
        <taxon>Eukaryota</taxon>
        <taxon>Metazoa</taxon>
        <taxon>Ecdysozoa</taxon>
        <taxon>Arthropoda</taxon>
        <taxon>Hexapoda</taxon>
        <taxon>Insecta</taxon>
        <taxon>Pterygota</taxon>
        <taxon>Neoptera</taxon>
        <taxon>Polyneoptera</taxon>
        <taxon>Dictyoptera</taxon>
        <taxon>Blattodea</taxon>
        <taxon>Blaberoidea</taxon>
        <taxon>Blaberidae</taxon>
        <taxon>Diplopterinae</taxon>
        <taxon>Diploptera</taxon>
    </lineage>
</organism>
<sequence>RWKNMLWSNREWLLSREQMKSDESKRQNNKVNGSELFGFEGSFRKLDID</sequence>
<feature type="non-terminal residue" evidence="1">
    <location>
        <position position="1"/>
    </location>
</feature>